<reference evidence="2 3" key="1">
    <citation type="journal article" date="2012" name="Science">
        <title>The Paleozoic origin of enzymatic lignin decomposition reconstructed from 31 fungal genomes.</title>
        <authorList>
            <person name="Floudas D."/>
            <person name="Binder M."/>
            <person name="Riley R."/>
            <person name="Barry K."/>
            <person name="Blanchette R.A."/>
            <person name="Henrissat B."/>
            <person name="Martinez A.T."/>
            <person name="Otillar R."/>
            <person name="Spatafora J.W."/>
            <person name="Yadav J.S."/>
            <person name="Aerts A."/>
            <person name="Benoit I."/>
            <person name="Boyd A."/>
            <person name="Carlson A."/>
            <person name="Copeland A."/>
            <person name="Coutinho P.M."/>
            <person name="de Vries R.P."/>
            <person name="Ferreira P."/>
            <person name="Findley K."/>
            <person name="Foster B."/>
            <person name="Gaskell J."/>
            <person name="Glotzer D."/>
            <person name="Gorecki P."/>
            <person name="Heitman J."/>
            <person name="Hesse C."/>
            <person name="Hori C."/>
            <person name="Igarashi K."/>
            <person name="Jurgens J.A."/>
            <person name="Kallen N."/>
            <person name="Kersten P."/>
            <person name="Kohler A."/>
            <person name="Kuees U."/>
            <person name="Kumar T.K.A."/>
            <person name="Kuo A."/>
            <person name="LaButti K."/>
            <person name="Larrondo L.F."/>
            <person name="Lindquist E."/>
            <person name="Ling A."/>
            <person name="Lombard V."/>
            <person name="Lucas S."/>
            <person name="Lundell T."/>
            <person name="Martin R."/>
            <person name="McLaughlin D.J."/>
            <person name="Morgenstern I."/>
            <person name="Morin E."/>
            <person name="Murat C."/>
            <person name="Nagy L.G."/>
            <person name="Nolan M."/>
            <person name="Ohm R.A."/>
            <person name="Patyshakuliyeva A."/>
            <person name="Rokas A."/>
            <person name="Ruiz-Duenas F.J."/>
            <person name="Sabat G."/>
            <person name="Salamov A."/>
            <person name="Samejima M."/>
            <person name="Schmutz J."/>
            <person name="Slot J.C."/>
            <person name="St John F."/>
            <person name="Stenlid J."/>
            <person name="Sun H."/>
            <person name="Sun S."/>
            <person name="Syed K."/>
            <person name="Tsang A."/>
            <person name="Wiebenga A."/>
            <person name="Young D."/>
            <person name="Pisabarro A."/>
            <person name="Eastwood D.C."/>
            <person name="Martin F."/>
            <person name="Cullen D."/>
            <person name="Grigoriev I.V."/>
            <person name="Hibbett D.S."/>
        </authorList>
    </citation>
    <scope>NUCLEOTIDE SEQUENCE</scope>
    <source>
        <strain evidence="3">FP-58527</strain>
    </source>
</reference>
<keyword evidence="3" id="KW-1185">Reference proteome</keyword>
<name>S8G329_FOMSC</name>
<organism evidence="2 3">
    <name type="scientific">Fomitopsis schrenkii</name>
    <name type="common">Brown rot fungus</name>
    <dbReference type="NCBI Taxonomy" id="2126942"/>
    <lineage>
        <taxon>Eukaryota</taxon>
        <taxon>Fungi</taxon>
        <taxon>Dikarya</taxon>
        <taxon>Basidiomycota</taxon>
        <taxon>Agaricomycotina</taxon>
        <taxon>Agaricomycetes</taxon>
        <taxon>Polyporales</taxon>
        <taxon>Fomitopsis</taxon>
    </lineage>
</organism>
<dbReference type="AlphaFoldDB" id="S8G329"/>
<dbReference type="HOGENOM" id="CLU_1468191_0_0_1"/>
<gene>
    <name evidence="2" type="ORF">FOMPIDRAFT_1045943</name>
</gene>
<evidence type="ECO:0000256" key="1">
    <source>
        <dbReference type="SAM" id="MobiDB-lite"/>
    </source>
</evidence>
<dbReference type="Proteomes" id="UP000015241">
    <property type="component" value="Unassembled WGS sequence"/>
</dbReference>
<sequence>MCQANLPLAVWQHGFHQLYRTPGPPDDPDSHDTHDDHDAPLNNNKNGFLHPDLLSGRNPYTLVGAGDIWDQSTEPFWRPWETRLDTDVYEVPVVTDAPVLSANAALHPPSAAVSQNTIVELFRRHAGARGRKVTVRYFSAEDAHRFVKDESMAPPEIAHHTAIPVDFIRGSGTFTGRRPPWECQ</sequence>
<feature type="region of interest" description="Disordered" evidence="1">
    <location>
        <begin position="19"/>
        <end position="48"/>
    </location>
</feature>
<protein>
    <submittedName>
        <fullName evidence="2">Uncharacterized protein</fullName>
    </submittedName>
</protein>
<proteinExistence type="predicted"/>
<dbReference type="OrthoDB" id="2776894at2759"/>
<feature type="compositionally biased region" description="Basic and acidic residues" evidence="1">
    <location>
        <begin position="28"/>
        <end position="39"/>
    </location>
</feature>
<evidence type="ECO:0000313" key="2">
    <source>
        <dbReference type="EMBL" id="EPT04680.1"/>
    </source>
</evidence>
<dbReference type="InParanoid" id="S8G329"/>
<accession>S8G329</accession>
<evidence type="ECO:0000313" key="3">
    <source>
        <dbReference type="Proteomes" id="UP000015241"/>
    </source>
</evidence>
<dbReference type="EMBL" id="KE504126">
    <property type="protein sequence ID" value="EPT04680.1"/>
    <property type="molecule type" value="Genomic_DNA"/>
</dbReference>